<proteinExistence type="predicted"/>
<dbReference type="GeneID" id="77175968"/>
<evidence type="ECO:0000313" key="2">
    <source>
        <dbReference type="Proteomes" id="UP000509722"/>
    </source>
</evidence>
<organism evidence="1 2">
    <name type="scientific">Campylobacter ureolyticus</name>
    <dbReference type="NCBI Taxonomy" id="827"/>
    <lineage>
        <taxon>Bacteria</taxon>
        <taxon>Pseudomonadati</taxon>
        <taxon>Campylobacterota</taxon>
        <taxon>Epsilonproteobacteria</taxon>
        <taxon>Campylobacterales</taxon>
        <taxon>Campylobacteraceae</taxon>
        <taxon>Campylobacter</taxon>
    </lineage>
</organism>
<accession>A0AAE7EAC5</accession>
<dbReference type="EMBL" id="CP053832">
    <property type="protein sequence ID" value="QKF84543.1"/>
    <property type="molecule type" value="Genomic_DNA"/>
</dbReference>
<reference evidence="1 2" key="1">
    <citation type="submission" date="2020-05" db="EMBL/GenBank/DDBJ databases">
        <title>Complete genome sequencing of Campylobacter and Arcobacter type strains.</title>
        <authorList>
            <person name="Miller W.G."/>
            <person name="Yee E."/>
        </authorList>
    </citation>
    <scope>NUCLEOTIDE SEQUENCE [LARGE SCALE GENOMIC DNA]</scope>
    <source>
        <strain evidence="1 2">LMG 6451</strain>
    </source>
</reference>
<dbReference type="AlphaFoldDB" id="A0AAE7EAC5"/>
<gene>
    <name evidence="1" type="ORF">CURT_1065</name>
</gene>
<dbReference type="Pfam" id="PF13707">
    <property type="entry name" value="RloB"/>
    <property type="match status" value="1"/>
</dbReference>
<dbReference type="RefSeq" id="WP_018713738.1">
    <property type="nucleotide sequence ID" value="NZ_CP053832.1"/>
</dbReference>
<protein>
    <recommendedName>
        <fullName evidence="3">RloB domain-containing protein</fullName>
    </recommendedName>
</protein>
<dbReference type="Proteomes" id="UP000509722">
    <property type="component" value="Chromosome"/>
</dbReference>
<evidence type="ECO:0008006" key="3">
    <source>
        <dbReference type="Google" id="ProtNLM"/>
    </source>
</evidence>
<sequence length="199" mass="23392">MSKIKPRRKIVVITEGQTEENYLRGFCSEYLSSDFSFEFINSKSGNYSAINKKIKKYQGTEQIIFVVADLDRLDDKKEFQSFEKMIKTLTYVNDFCNIFLSYRNFETFLLAHFLPKSTNLVNALHKNGTDDIKNDKDIYNCIKRNNGCYENTIKNLNQNNICYKKTNKNFPKLDKTKITLTQSSLINLKSYYEFIKSSY</sequence>
<name>A0AAE7EAC5_9BACT</name>
<dbReference type="InterPro" id="IPR025591">
    <property type="entry name" value="RloB"/>
</dbReference>
<evidence type="ECO:0000313" key="1">
    <source>
        <dbReference type="EMBL" id="QKF84543.1"/>
    </source>
</evidence>